<feature type="transmembrane region" description="Helical" evidence="14">
    <location>
        <begin position="106"/>
        <end position="126"/>
    </location>
</feature>
<name>A0ABV5CLR7_9ACTN</name>
<evidence type="ECO:0000256" key="7">
    <source>
        <dbReference type="ARBA" id="ARBA00022679"/>
    </source>
</evidence>
<evidence type="ECO:0000256" key="12">
    <source>
        <dbReference type="ARBA" id="ARBA00034030"/>
    </source>
</evidence>
<dbReference type="Pfam" id="PF12249">
    <property type="entry name" value="AftA_C"/>
    <property type="match status" value="1"/>
</dbReference>
<protein>
    <recommendedName>
        <fullName evidence="5">Galactan 5-O-arabinofuranosyltransferase</fullName>
        <ecNumber evidence="4">2.4.2.46</ecNumber>
    </recommendedName>
    <alternativeName>
        <fullName evidence="11">Arabinofuranosyltransferase AftA</fullName>
    </alternativeName>
</protein>
<feature type="domain" description="Arabinofuranosyltransferase AftA N-terminal" evidence="16">
    <location>
        <begin position="113"/>
        <end position="506"/>
    </location>
</feature>
<evidence type="ECO:0000256" key="3">
    <source>
        <dbReference type="ARBA" id="ARBA00009655"/>
    </source>
</evidence>
<comment type="similarity">
    <text evidence="3">Belongs to the glycosyltransferase 85 family.</text>
</comment>
<feature type="region of interest" description="Disordered" evidence="13">
    <location>
        <begin position="1"/>
        <end position="105"/>
    </location>
</feature>
<dbReference type="EMBL" id="JBCGDC010000014">
    <property type="protein sequence ID" value="MFB6392938.1"/>
    <property type="molecule type" value="Genomic_DNA"/>
</dbReference>
<gene>
    <name evidence="17" type="ORF">AAFH96_07410</name>
</gene>
<comment type="pathway">
    <text evidence="2">Cell wall biogenesis; cell wall polysaccharide biosynthesis.</text>
</comment>
<feature type="transmembrane region" description="Helical" evidence="14">
    <location>
        <begin position="371"/>
        <end position="394"/>
    </location>
</feature>
<feature type="transmembrane region" description="Helical" evidence="14">
    <location>
        <begin position="447"/>
        <end position="467"/>
    </location>
</feature>
<evidence type="ECO:0000256" key="13">
    <source>
        <dbReference type="SAM" id="MobiDB-lite"/>
    </source>
</evidence>
<evidence type="ECO:0000256" key="10">
    <source>
        <dbReference type="ARBA" id="ARBA00023136"/>
    </source>
</evidence>
<sequence length="697" mass="75452">MADPVAVVRDGAEQDGTTTTEPRHSGVADAGAGEPVAESDRATDGPVTGTDGPVTGADRPVTATDGPATGADEPSADAEAPAPGDQPASPGKAAPTPRDRRAPRRWLTNSGTIALLTWLVATPVAYYIPAWADPDPFAIGASIAPIAGAFVLIILAFAVASRWSGEVVAGVAAGLAAAWPVLMLRTALSGTPFGFGGLVGDMGRMSASITRYTTTVTSSDTLVPSLPSEYPPFFAWLVGRVAVLLDQPAWTLLGSAQVLFMSASVLAAFLMWRRHVNPWVALAISAVSLIAWSDPRKAFEVITLALFVPWALEVFARPARKRMHWLWAGLIGGFIVMTYQAWIVYAAAGMIVLGVVTLRREKRRAAYLGRIGLIIAVAFAVSAWYVVPFVWLTLTRGGESISDLFLTESINDGLFPFLEWTPMGVLQLIGLVGLIWLWRSTWWAQPLLLLILGTYAYRFVSMLRFVATGHTGFMHYTVRLYGVLFAIAGILVLVHVAPIILHRLRVTPPRLAGAALLAVVLAWVSTSFTLTWMPETGGTYAVAAHTEPLPDGRYTRWAPKDTELRRNWFPVAAVEDAVERVTGPDPQRPTLAVDDRLFSYLPWPGYLDNDRTAGSTLSRWDQRFAEVQRIADVTDPAEFAAASRSTAFGPIDIFVLRTNDGQWSWLRGVSFSPEQFAPEHFTVVEGLPNGVVVAVRR</sequence>
<evidence type="ECO:0000256" key="4">
    <source>
        <dbReference type="ARBA" id="ARBA00012037"/>
    </source>
</evidence>
<feature type="compositionally biased region" description="Low complexity" evidence="13">
    <location>
        <begin position="44"/>
        <end position="56"/>
    </location>
</feature>
<feature type="domain" description="Arabinofuranosyltransferase AftA C-terminal" evidence="15">
    <location>
        <begin position="572"/>
        <end position="659"/>
    </location>
</feature>
<feature type="transmembrane region" description="Helical" evidence="14">
    <location>
        <begin position="479"/>
        <end position="501"/>
    </location>
</feature>
<evidence type="ECO:0000256" key="2">
    <source>
        <dbReference type="ARBA" id="ARBA00004776"/>
    </source>
</evidence>
<evidence type="ECO:0000259" key="15">
    <source>
        <dbReference type="Pfam" id="PF12249"/>
    </source>
</evidence>
<comment type="caution">
    <text evidence="17">The sequence shown here is derived from an EMBL/GenBank/DDBJ whole genome shotgun (WGS) entry which is preliminary data.</text>
</comment>
<feature type="transmembrane region" description="Helical" evidence="14">
    <location>
        <begin position="414"/>
        <end position="438"/>
    </location>
</feature>
<feature type="transmembrane region" description="Helical" evidence="14">
    <location>
        <begin position="276"/>
        <end position="292"/>
    </location>
</feature>
<evidence type="ECO:0000256" key="9">
    <source>
        <dbReference type="ARBA" id="ARBA00022989"/>
    </source>
</evidence>
<dbReference type="EC" id="2.4.2.46" evidence="4"/>
<reference evidence="17 18" key="1">
    <citation type="submission" date="2024-04" db="EMBL/GenBank/DDBJ databases">
        <title>Polymorphospora sp. isolated from Baiyangdian Lake in Xiong'an New Area.</title>
        <authorList>
            <person name="Zhang X."/>
            <person name="Liu J."/>
        </authorList>
    </citation>
    <scope>NUCLEOTIDE SEQUENCE [LARGE SCALE GENOMIC DNA]</scope>
    <source>
        <strain evidence="17 18">2-325</strain>
    </source>
</reference>
<keyword evidence="10 14" id="KW-0472">Membrane</keyword>
<evidence type="ECO:0000256" key="14">
    <source>
        <dbReference type="SAM" id="Phobius"/>
    </source>
</evidence>
<keyword evidence="6" id="KW-1003">Cell membrane</keyword>
<dbReference type="Pfam" id="PF12250">
    <property type="entry name" value="AftA_N"/>
    <property type="match status" value="1"/>
</dbReference>
<feature type="transmembrane region" description="Helical" evidence="14">
    <location>
        <begin position="138"/>
        <end position="160"/>
    </location>
</feature>
<comment type="subcellular location">
    <subcellularLocation>
        <location evidence="1">Cell membrane</location>
        <topology evidence="1">Multi-pass membrane protein</topology>
    </subcellularLocation>
</comment>
<evidence type="ECO:0000313" key="18">
    <source>
        <dbReference type="Proteomes" id="UP001582793"/>
    </source>
</evidence>
<evidence type="ECO:0000313" key="17">
    <source>
        <dbReference type="EMBL" id="MFB6392938.1"/>
    </source>
</evidence>
<feature type="transmembrane region" description="Helical" evidence="14">
    <location>
        <begin position="322"/>
        <end position="337"/>
    </location>
</feature>
<evidence type="ECO:0000256" key="8">
    <source>
        <dbReference type="ARBA" id="ARBA00022692"/>
    </source>
</evidence>
<comment type="catalytic activity">
    <reaction evidence="12">
        <text>Adds an alpha-D-arabinofuranosyl group from trans,octacis-decaprenylphospho-beta-D-arabinofuranose at the 5-O-position of the eighth, tenth and twelfth galactofuranose unit of the galactofuranan chain of [beta-D-galactofuranosyl-(1-&gt;5)-beta-D-galactofuranosyl-(1-&gt;6)]14-beta-D-galactofuranosyl-(1-&gt;5)-beta-D-galactofuranosyl-(1-&gt;4)-alpha-L-rhamnopyranosyl-(1-&gt;3)-N-acetyl-alpha-D-glucosaminyl-diphospho-trans,octacis-decaprenol.</text>
        <dbReference type="EC" id="2.4.2.46"/>
    </reaction>
</comment>
<keyword evidence="8 14" id="KW-0812">Transmembrane</keyword>
<feature type="transmembrane region" description="Helical" evidence="14">
    <location>
        <begin position="249"/>
        <end position="269"/>
    </location>
</feature>
<keyword evidence="7" id="KW-0808">Transferase</keyword>
<dbReference type="RefSeq" id="WP_375733598.1">
    <property type="nucleotide sequence ID" value="NZ_JBCGDC010000014.1"/>
</dbReference>
<proteinExistence type="inferred from homology"/>
<dbReference type="Proteomes" id="UP001582793">
    <property type="component" value="Unassembled WGS sequence"/>
</dbReference>
<feature type="compositionally biased region" description="Low complexity" evidence="13">
    <location>
        <begin position="70"/>
        <end position="85"/>
    </location>
</feature>
<evidence type="ECO:0000256" key="11">
    <source>
        <dbReference type="ARBA" id="ARBA00033184"/>
    </source>
</evidence>
<evidence type="ECO:0000256" key="6">
    <source>
        <dbReference type="ARBA" id="ARBA00022475"/>
    </source>
</evidence>
<organism evidence="17 18">
    <name type="scientific">Polymorphospora lycopeni</name>
    <dbReference type="NCBI Taxonomy" id="3140240"/>
    <lineage>
        <taxon>Bacteria</taxon>
        <taxon>Bacillati</taxon>
        <taxon>Actinomycetota</taxon>
        <taxon>Actinomycetes</taxon>
        <taxon>Micromonosporales</taxon>
        <taxon>Micromonosporaceae</taxon>
        <taxon>Polymorphospora</taxon>
    </lineage>
</organism>
<evidence type="ECO:0000259" key="16">
    <source>
        <dbReference type="Pfam" id="PF12250"/>
    </source>
</evidence>
<dbReference type="InterPro" id="IPR020963">
    <property type="entry name" value="ArabinofuranosylTrfase_AftA_N"/>
</dbReference>
<keyword evidence="18" id="KW-1185">Reference proteome</keyword>
<dbReference type="InterPro" id="IPR020959">
    <property type="entry name" value="ArabinofuranosylTrfase_AftA_C"/>
</dbReference>
<evidence type="ECO:0000256" key="5">
    <source>
        <dbReference type="ARBA" id="ARBA00020482"/>
    </source>
</evidence>
<keyword evidence="9 14" id="KW-1133">Transmembrane helix</keyword>
<feature type="transmembrane region" description="Helical" evidence="14">
    <location>
        <begin position="167"/>
        <end position="188"/>
    </location>
</feature>
<feature type="transmembrane region" description="Helical" evidence="14">
    <location>
        <begin position="513"/>
        <end position="533"/>
    </location>
</feature>
<accession>A0ABV5CLR7</accession>
<evidence type="ECO:0000256" key="1">
    <source>
        <dbReference type="ARBA" id="ARBA00004651"/>
    </source>
</evidence>